<protein>
    <submittedName>
        <fullName evidence="2">Uncharacterized protein</fullName>
    </submittedName>
</protein>
<gene>
    <name evidence="2" type="ORF">GCM10023340_40580</name>
</gene>
<dbReference type="RefSeq" id="WP_345463165.1">
    <property type="nucleotide sequence ID" value="NZ_BAABKG010000006.1"/>
</dbReference>
<reference evidence="3" key="1">
    <citation type="journal article" date="2019" name="Int. J. Syst. Evol. Microbiol.">
        <title>The Global Catalogue of Microorganisms (GCM) 10K type strain sequencing project: providing services to taxonomists for standard genome sequencing and annotation.</title>
        <authorList>
            <consortium name="The Broad Institute Genomics Platform"/>
            <consortium name="The Broad Institute Genome Sequencing Center for Infectious Disease"/>
            <person name="Wu L."/>
            <person name="Ma J."/>
        </authorList>
    </citation>
    <scope>NUCLEOTIDE SEQUENCE [LARGE SCALE GENOMIC DNA]</scope>
    <source>
        <strain evidence="3">JCM 18459</strain>
    </source>
</reference>
<sequence>MSGPGLVLAGPDLAPPPEQPDTVRHDPTFRAWDAQVGAVRDVVNRGVDAINACGFDVPRLPEGSLRDLLVEPLTGDHGVIRQNAVACGTVRDALVTVAGEQARLAGWLAPSWGGRAGAACLLELGSRSLATRALGELVARAAPVLVEVADFCEWLTVRVEALVVELGELVARLARRVLARVSGPLGWGVFAVELATRGLEPVLDLVDDVQRAVELVETLLTLQDTVAAWAQQQRDRVETLLDVPEVLAAIA</sequence>
<name>A0ABP9Q117_9ACTN</name>
<feature type="region of interest" description="Disordered" evidence="1">
    <location>
        <begin position="1"/>
        <end position="22"/>
    </location>
</feature>
<evidence type="ECO:0000256" key="1">
    <source>
        <dbReference type="SAM" id="MobiDB-lite"/>
    </source>
</evidence>
<comment type="caution">
    <text evidence="2">The sequence shown here is derived from an EMBL/GenBank/DDBJ whole genome shotgun (WGS) entry which is preliminary data.</text>
</comment>
<dbReference type="EMBL" id="BAABKG010000006">
    <property type="protein sequence ID" value="GAA5155401.1"/>
    <property type="molecule type" value="Genomic_DNA"/>
</dbReference>
<evidence type="ECO:0000313" key="3">
    <source>
        <dbReference type="Proteomes" id="UP001500221"/>
    </source>
</evidence>
<accession>A0ABP9Q117</accession>
<dbReference type="Proteomes" id="UP001500221">
    <property type="component" value="Unassembled WGS sequence"/>
</dbReference>
<keyword evidence="3" id="KW-1185">Reference proteome</keyword>
<proteinExistence type="predicted"/>
<evidence type="ECO:0000313" key="2">
    <source>
        <dbReference type="EMBL" id="GAA5155401.1"/>
    </source>
</evidence>
<organism evidence="2 3">
    <name type="scientific">Nocardioides marinquilinus</name>
    <dbReference type="NCBI Taxonomy" id="1210400"/>
    <lineage>
        <taxon>Bacteria</taxon>
        <taxon>Bacillati</taxon>
        <taxon>Actinomycetota</taxon>
        <taxon>Actinomycetes</taxon>
        <taxon>Propionibacteriales</taxon>
        <taxon>Nocardioidaceae</taxon>
        <taxon>Nocardioides</taxon>
    </lineage>
</organism>